<accession>A0A6P8HNR3</accession>
<dbReference type="Proteomes" id="UP000515163">
    <property type="component" value="Unplaced"/>
</dbReference>
<reference evidence="3" key="1">
    <citation type="submission" date="2025-08" db="UniProtKB">
        <authorList>
            <consortium name="RefSeq"/>
        </authorList>
    </citation>
    <scope>IDENTIFICATION</scope>
    <source>
        <tissue evidence="3">Tentacle</tissue>
    </source>
</reference>
<organism evidence="2 3">
    <name type="scientific">Actinia tenebrosa</name>
    <name type="common">Australian red waratah sea anemone</name>
    <dbReference type="NCBI Taxonomy" id="6105"/>
    <lineage>
        <taxon>Eukaryota</taxon>
        <taxon>Metazoa</taxon>
        <taxon>Cnidaria</taxon>
        <taxon>Anthozoa</taxon>
        <taxon>Hexacorallia</taxon>
        <taxon>Actiniaria</taxon>
        <taxon>Actiniidae</taxon>
        <taxon>Actinia</taxon>
    </lineage>
</organism>
<protein>
    <submittedName>
        <fullName evidence="3">Uncharacterized protein LOC116293390</fullName>
    </submittedName>
</protein>
<evidence type="ECO:0000313" key="3">
    <source>
        <dbReference type="RefSeq" id="XP_031556673.1"/>
    </source>
</evidence>
<dbReference type="InParanoid" id="A0A6P8HNR3"/>
<sequence length="102" mass="11088">MRGNVLPQVTQSIPEYEAVQQAIGNPSAHGIVFSSSGDASQYQELNLLAPGSPPEGLGPTYEPLRTKSKDMESVAQQEQHPYESLDLKNKSSAYQSLQTINI</sequence>
<proteinExistence type="predicted"/>
<gene>
    <name evidence="3" type="primary">LOC116293390</name>
</gene>
<dbReference type="RefSeq" id="XP_031556673.1">
    <property type="nucleotide sequence ID" value="XM_031700813.1"/>
</dbReference>
<name>A0A6P8HNR3_ACTTE</name>
<keyword evidence="2" id="KW-1185">Reference proteome</keyword>
<dbReference type="KEGG" id="aten:116293390"/>
<feature type="compositionally biased region" description="Polar residues" evidence="1">
    <location>
        <begin position="90"/>
        <end position="102"/>
    </location>
</feature>
<dbReference type="OrthoDB" id="10275410at2759"/>
<evidence type="ECO:0000256" key="1">
    <source>
        <dbReference type="SAM" id="MobiDB-lite"/>
    </source>
</evidence>
<dbReference type="GeneID" id="116293390"/>
<dbReference type="AlphaFoldDB" id="A0A6P8HNR3"/>
<evidence type="ECO:0000313" key="2">
    <source>
        <dbReference type="Proteomes" id="UP000515163"/>
    </source>
</evidence>
<feature type="region of interest" description="Disordered" evidence="1">
    <location>
        <begin position="49"/>
        <end position="102"/>
    </location>
</feature>
<feature type="compositionally biased region" description="Basic and acidic residues" evidence="1">
    <location>
        <begin position="80"/>
        <end position="89"/>
    </location>
</feature>